<evidence type="ECO:0000256" key="5">
    <source>
        <dbReference type="ARBA" id="ARBA00023049"/>
    </source>
</evidence>
<gene>
    <name evidence="7" type="ORF">SAMN04488128_101224</name>
</gene>
<dbReference type="Pfam" id="PF04002">
    <property type="entry name" value="RadC"/>
    <property type="match status" value="1"/>
</dbReference>
<dbReference type="InterPro" id="IPR025657">
    <property type="entry name" value="RadC_JAB"/>
</dbReference>
<keyword evidence="5" id="KW-0482">Metalloprotease</keyword>
<protein>
    <submittedName>
        <fullName evidence="7">RadC-like JAB domain-containing protein</fullName>
    </submittedName>
</protein>
<dbReference type="STRING" id="634771.SAMN04488128_101224"/>
<dbReference type="PROSITE" id="PS50249">
    <property type="entry name" value="MPN"/>
    <property type="match status" value="1"/>
</dbReference>
<keyword evidence="3" id="KW-0378">Hydrolase</keyword>
<dbReference type="GO" id="GO:0008237">
    <property type="term" value="F:metallopeptidase activity"/>
    <property type="evidence" value="ECO:0007669"/>
    <property type="project" value="UniProtKB-KW"/>
</dbReference>
<keyword evidence="1" id="KW-0645">Protease</keyword>
<keyword evidence="2" id="KW-0479">Metal-binding</keyword>
<dbReference type="GO" id="GO:0006508">
    <property type="term" value="P:proteolysis"/>
    <property type="evidence" value="ECO:0007669"/>
    <property type="project" value="UniProtKB-KW"/>
</dbReference>
<dbReference type="RefSeq" id="WP_078666943.1">
    <property type="nucleotide sequence ID" value="NZ_FUWZ01000001.1"/>
</dbReference>
<evidence type="ECO:0000256" key="1">
    <source>
        <dbReference type="ARBA" id="ARBA00022670"/>
    </source>
</evidence>
<keyword evidence="8" id="KW-1185">Reference proteome</keyword>
<keyword evidence="4" id="KW-0862">Zinc</keyword>
<evidence type="ECO:0000256" key="4">
    <source>
        <dbReference type="ARBA" id="ARBA00022833"/>
    </source>
</evidence>
<sequence>MKTSGHLSLFSVTEVELIYRNKIRPEDRIIIRQAANAYDVLMDTWDRNKIELVEQFKILLLDQGNACLGIAEIATGGVSSCIVDPKVIFAIALKARATNIILAHNHPSERLCASPADIALTQKLCEAGKFMDIRVTDHLIVTPQRYYSFADEGLMPFL</sequence>
<dbReference type="EMBL" id="FUWZ01000001">
    <property type="protein sequence ID" value="SJZ43907.1"/>
    <property type="molecule type" value="Genomic_DNA"/>
</dbReference>
<feature type="domain" description="MPN" evidence="6">
    <location>
        <begin position="30"/>
        <end position="155"/>
    </location>
</feature>
<evidence type="ECO:0000256" key="2">
    <source>
        <dbReference type="ARBA" id="ARBA00022723"/>
    </source>
</evidence>
<dbReference type="PANTHER" id="PTHR30471">
    <property type="entry name" value="DNA REPAIR PROTEIN RADC"/>
    <property type="match status" value="1"/>
</dbReference>
<dbReference type="GO" id="GO:0046872">
    <property type="term" value="F:metal ion binding"/>
    <property type="evidence" value="ECO:0007669"/>
    <property type="project" value="UniProtKB-KW"/>
</dbReference>
<evidence type="ECO:0000256" key="3">
    <source>
        <dbReference type="ARBA" id="ARBA00022801"/>
    </source>
</evidence>
<organism evidence="7 8">
    <name type="scientific">Chitinophaga eiseniae</name>
    <dbReference type="NCBI Taxonomy" id="634771"/>
    <lineage>
        <taxon>Bacteria</taxon>
        <taxon>Pseudomonadati</taxon>
        <taxon>Bacteroidota</taxon>
        <taxon>Chitinophagia</taxon>
        <taxon>Chitinophagales</taxon>
        <taxon>Chitinophagaceae</taxon>
        <taxon>Chitinophaga</taxon>
    </lineage>
</organism>
<proteinExistence type="predicted"/>
<dbReference type="AlphaFoldDB" id="A0A1T4KNH7"/>
<dbReference type="Proteomes" id="UP000190367">
    <property type="component" value="Unassembled WGS sequence"/>
</dbReference>
<evidence type="ECO:0000313" key="7">
    <source>
        <dbReference type="EMBL" id="SJZ43907.1"/>
    </source>
</evidence>
<evidence type="ECO:0000259" key="6">
    <source>
        <dbReference type="PROSITE" id="PS50249"/>
    </source>
</evidence>
<evidence type="ECO:0000313" key="8">
    <source>
        <dbReference type="Proteomes" id="UP000190367"/>
    </source>
</evidence>
<reference evidence="8" key="1">
    <citation type="submission" date="2017-02" db="EMBL/GenBank/DDBJ databases">
        <authorList>
            <person name="Varghese N."/>
            <person name="Submissions S."/>
        </authorList>
    </citation>
    <scope>NUCLEOTIDE SEQUENCE [LARGE SCALE GENOMIC DNA]</scope>
    <source>
        <strain evidence="8">DSM 22224</strain>
    </source>
</reference>
<accession>A0A1T4KNH7</accession>
<dbReference type="Gene3D" id="3.40.140.10">
    <property type="entry name" value="Cytidine Deaminase, domain 2"/>
    <property type="match status" value="1"/>
</dbReference>
<name>A0A1T4KNH7_9BACT</name>
<dbReference type="OrthoDB" id="9804482at2"/>
<dbReference type="InterPro" id="IPR037518">
    <property type="entry name" value="MPN"/>
</dbReference>
<dbReference type="CDD" id="cd08071">
    <property type="entry name" value="MPN_DUF2466"/>
    <property type="match status" value="1"/>
</dbReference>
<dbReference type="InterPro" id="IPR001405">
    <property type="entry name" value="UPF0758"/>
</dbReference>
<dbReference type="PANTHER" id="PTHR30471:SF3">
    <property type="entry name" value="UPF0758 PROTEIN YEES-RELATED"/>
    <property type="match status" value="1"/>
</dbReference>